<reference evidence="2 3" key="1">
    <citation type="submission" date="2019-09" db="EMBL/GenBank/DDBJ databases">
        <title>Hydrogenophaga aromatica sp. nov., isolated from a para-xylene-degrading enrichment culture.</title>
        <authorList>
            <person name="Tancsics A."/>
            <person name="Banerjee S."/>
        </authorList>
    </citation>
    <scope>NUCLEOTIDE SEQUENCE [LARGE SCALE GENOMIC DNA]</scope>
    <source>
        <strain evidence="2 3">D2P1</strain>
    </source>
</reference>
<evidence type="ECO:0000256" key="1">
    <source>
        <dbReference type="SAM" id="MobiDB-lite"/>
    </source>
</evidence>
<accession>A0A7Y8GXN4</accession>
<sequence length="178" mass="19432">MKTKITLSAHELGLDDVFSRLAGLKTESTRASALRFLLPHLIEVGRLPQWFLDIPSQCPLITSQITIRLDLREDEPALSRVLQWLMSHPSSSYPRQIKHLLSSASAPADIRLPAVATQVQTTTHPVSPPQPAALPQPQPAAINPPASPQPESGLATRTRSAFSNASSFFQSTFEPTQP</sequence>
<keyword evidence="3" id="KW-1185">Reference proteome</keyword>
<gene>
    <name evidence="2" type="ORF">F3K02_12545</name>
</gene>
<comment type="caution">
    <text evidence="2">The sequence shown here is derived from an EMBL/GenBank/DDBJ whole genome shotgun (WGS) entry which is preliminary data.</text>
</comment>
<dbReference type="Proteomes" id="UP000545507">
    <property type="component" value="Unassembled WGS sequence"/>
</dbReference>
<protein>
    <submittedName>
        <fullName evidence="2">Uncharacterized protein</fullName>
    </submittedName>
</protein>
<feature type="region of interest" description="Disordered" evidence="1">
    <location>
        <begin position="118"/>
        <end position="178"/>
    </location>
</feature>
<evidence type="ECO:0000313" key="3">
    <source>
        <dbReference type="Proteomes" id="UP000545507"/>
    </source>
</evidence>
<organism evidence="2 3">
    <name type="scientific">Hydrogenophaga aromaticivorans</name>
    <dbReference type="NCBI Taxonomy" id="2610898"/>
    <lineage>
        <taxon>Bacteria</taxon>
        <taxon>Pseudomonadati</taxon>
        <taxon>Pseudomonadota</taxon>
        <taxon>Betaproteobacteria</taxon>
        <taxon>Burkholderiales</taxon>
        <taxon>Comamonadaceae</taxon>
        <taxon>Hydrogenophaga</taxon>
    </lineage>
</organism>
<dbReference type="RefSeq" id="WP_177135982.1">
    <property type="nucleotide sequence ID" value="NZ_VYGV01000011.1"/>
</dbReference>
<proteinExistence type="predicted"/>
<dbReference type="AlphaFoldDB" id="A0A7Y8GXN4"/>
<name>A0A7Y8GXN4_9BURK</name>
<dbReference type="EMBL" id="VYGV01000011">
    <property type="protein sequence ID" value="NWF46074.1"/>
    <property type="molecule type" value="Genomic_DNA"/>
</dbReference>
<feature type="compositionally biased region" description="Pro residues" evidence="1">
    <location>
        <begin position="126"/>
        <end position="138"/>
    </location>
</feature>
<evidence type="ECO:0000313" key="2">
    <source>
        <dbReference type="EMBL" id="NWF46074.1"/>
    </source>
</evidence>
<feature type="compositionally biased region" description="Low complexity" evidence="1">
    <location>
        <begin position="155"/>
        <end position="178"/>
    </location>
</feature>